<evidence type="ECO:0000313" key="3">
    <source>
        <dbReference type="Proteomes" id="UP000078544"/>
    </source>
</evidence>
<gene>
    <name evidence="2" type="ORF">AAL_04203</name>
</gene>
<keyword evidence="3" id="KW-1185">Reference proteome</keyword>
<name>A0A168BYC9_9HYPO</name>
<accession>A0A168BYC9</accession>
<reference evidence="2 3" key="1">
    <citation type="journal article" date="2016" name="Genome Biol. Evol.">
        <title>Divergent and convergent evolution of fungal pathogenicity.</title>
        <authorList>
            <person name="Shang Y."/>
            <person name="Xiao G."/>
            <person name="Zheng P."/>
            <person name="Cen K."/>
            <person name="Zhan S."/>
            <person name="Wang C."/>
        </authorList>
    </citation>
    <scope>NUCLEOTIDE SEQUENCE [LARGE SCALE GENOMIC DNA]</scope>
    <source>
        <strain evidence="2 3">RCEF 2490</strain>
    </source>
</reference>
<sequence length="287" mass="32016">MRESDCVSFGWCFWHWTCYGCLFYGNGKLCTGERHLAGEGDTGPCQGRIEVSEPPLCFNCFAECRADELNEEDVIRMGLRRINAADGGLTSRRWVGKTKPAPWGSAGEEGTAFPDAKGMEGTGRTEGDGNFWVNINDPVHGCSFQPRPLKPFPFQVEHLSLQRDCHWSRPVGRDHQEKRISVLADEARACLKWEKAVKQPPGQASDIAHAVGIKTFGPRRAAFRESESRYSPRNYTAAAHDAEQHRRARLRPHSGPCGESRRAQAGRHHMGPLSETRPTNGSECGRR</sequence>
<feature type="region of interest" description="Disordered" evidence="1">
    <location>
        <begin position="96"/>
        <end position="127"/>
    </location>
</feature>
<dbReference type="Proteomes" id="UP000078544">
    <property type="component" value="Unassembled WGS sequence"/>
</dbReference>
<dbReference type="AlphaFoldDB" id="A0A168BYC9"/>
<dbReference type="OrthoDB" id="8062037at2759"/>
<proteinExistence type="predicted"/>
<comment type="caution">
    <text evidence="2">The sequence shown here is derived from an EMBL/GenBank/DDBJ whole genome shotgun (WGS) entry which is preliminary data.</text>
</comment>
<organism evidence="2 3">
    <name type="scientific">Moelleriella libera RCEF 2490</name>
    <dbReference type="NCBI Taxonomy" id="1081109"/>
    <lineage>
        <taxon>Eukaryota</taxon>
        <taxon>Fungi</taxon>
        <taxon>Dikarya</taxon>
        <taxon>Ascomycota</taxon>
        <taxon>Pezizomycotina</taxon>
        <taxon>Sordariomycetes</taxon>
        <taxon>Hypocreomycetidae</taxon>
        <taxon>Hypocreales</taxon>
        <taxon>Clavicipitaceae</taxon>
        <taxon>Moelleriella</taxon>
    </lineage>
</organism>
<feature type="compositionally biased region" description="Polar residues" evidence="1">
    <location>
        <begin position="276"/>
        <end position="287"/>
    </location>
</feature>
<protein>
    <submittedName>
        <fullName evidence="2">Uncharacterized protein</fullName>
    </submittedName>
</protein>
<feature type="region of interest" description="Disordered" evidence="1">
    <location>
        <begin position="223"/>
        <end position="287"/>
    </location>
</feature>
<evidence type="ECO:0000256" key="1">
    <source>
        <dbReference type="SAM" id="MobiDB-lite"/>
    </source>
</evidence>
<evidence type="ECO:0000313" key="2">
    <source>
        <dbReference type="EMBL" id="KZZ95907.1"/>
    </source>
</evidence>
<dbReference type="STRING" id="1081109.A0A168BYC9"/>
<dbReference type="EMBL" id="AZGY01000008">
    <property type="protein sequence ID" value="KZZ95907.1"/>
    <property type="molecule type" value="Genomic_DNA"/>
</dbReference>